<dbReference type="InterPro" id="IPR037175">
    <property type="entry name" value="KFase_sf"/>
</dbReference>
<dbReference type="PROSITE" id="PS51318">
    <property type="entry name" value="TAT"/>
    <property type="match status" value="1"/>
</dbReference>
<dbReference type="Pfam" id="PF04199">
    <property type="entry name" value="Cyclase"/>
    <property type="match status" value="1"/>
</dbReference>
<dbReference type="GO" id="GO:0019441">
    <property type="term" value="P:L-tryptophan catabolic process to kynurenine"/>
    <property type="evidence" value="ECO:0007669"/>
    <property type="project" value="InterPro"/>
</dbReference>
<dbReference type="AlphaFoldDB" id="A0A4R2Q2P0"/>
<dbReference type="EMBL" id="SLXP01000006">
    <property type="protein sequence ID" value="TCP40891.1"/>
    <property type="molecule type" value="Genomic_DNA"/>
</dbReference>
<accession>A0A4R2Q2P0</accession>
<dbReference type="OrthoDB" id="9777007at2"/>
<comment type="caution">
    <text evidence="1">The sequence shown here is derived from an EMBL/GenBank/DDBJ whole genome shotgun (WGS) entry which is preliminary data.</text>
</comment>
<dbReference type="Proteomes" id="UP000294835">
    <property type="component" value="Unassembled WGS sequence"/>
</dbReference>
<dbReference type="PANTHER" id="PTHR31118:SF12">
    <property type="entry name" value="CYCLASE-LIKE PROTEIN 2"/>
    <property type="match status" value="1"/>
</dbReference>
<name>A0A4R2Q2P0_9RHOB</name>
<dbReference type="SUPFAM" id="SSF102198">
    <property type="entry name" value="Putative cyclase"/>
    <property type="match status" value="1"/>
</dbReference>
<proteinExistence type="predicted"/>
<organism evidence="1 2">
    <name type="scientific">Rhodovulum marinum</name>
    <dbReference type="NCBI Taxonomy" id="320662"/>
    <lineage>
        <taxon>Bacteria</taxon>
        <taxon>Pseudomonadati</taxon>
        <taxon>Pseudomonadota</taxon>
        <taxon>Alphaproteobacteria</taxon>
        <taxon>Rhodobacterales</taxon>
        <taxon>Paracoccaceae</taxon>
        <taxon>Rhodovulum</taxon>
    </lineage>
</organism>
<dbReference type="InterPro" id="IPR007325">
    <property type="entry name" value="KFase/CYL"/>
</dbReference>
<protein>
    <submittedName>
        <fullName evidence="1">Kynurenine formamidase</fullName>
    </submittedName>
</protein>
<dbReference type="Gene3D" id="3.50.30.50">
    <property type="entry name" value="Putative cyclase"/>
    <property type="match status" value="1"/>
</dbReference>
<evidence type="ECO:0000313" key="1">
    <source>
        <dbReference type="EMBL" id="TCP40891.1"/>
    </source>
</evidence>
<dbReference type="InterPro" id="IPR006311">
    <property type="entry name" value="TAT_signal"/>
</dbReference>
<keyword evidence="2" id="KW-1185">Reference proteome</keyword>
<dbReference type="GO" id="GO:0004061">
    <property type="term" value="F:arylformamidase activity"/>
    <property type="evidence" value="ECO:0007669"/>
    <property type="project" value="InterPro"/>
</dbReference>
<dbReference type="PANTHER" id="PTHR31118">
    <property type="entry name" value="CYCLASE-LIKE PROTEIN 2"/>
    <property type="match status" value="1"/>
</dbReference>
<evidence type="ECO:0000313" key="2">
    <source>
        <dbReference type="Proteomes" id="UP000294835"/>
    </source>
</evidence>
<gene>
    <name evidence="1" type="ORF">EV662_106106</name>
</gene>
<sequence length="275" mass="28427">MCDICVMNAIKGRMLSRRSFFKGGTTTAAAAMVGGVASAPAALAQGASAVTDMTHTLSVDFPTFGGSPGIAYDKQFDFAANGYNLYSLTVNEHTGTHIDAPLHFSADGASVDEIPVESLVCPLCILDIRARAAEDRDTQVTPDDLKAWIAAHGPIPDGACVAMNSGWAAKVGTLGFRGADPARPGGLHFPGFHIEATQMLLEETNAVAMAVDTLSLDHGPSADFATHYAWLPAGRYGIECIANLDQLPATGATLVVGAPKVKGGTGGPARIFALA</sequence>
<reference evidence="1 2" key="1">
    <citation type="submission" date="2019-03" db="EMBL/GenBank/DDBJ databases">
        <title>Genomic Encyclopedia of Type Strains, Phase IV (KMG-IV): sequencing the most valuable type-strain genomes for metagenomic binning, comparative biology and taxonomic classification.</title>
        <authorList>
            <person name="Goeker M."/>
        </authorList>
    </citation>
    <scope>NUCLEOTIDE SEQUENCE [LARGE SCALE GENOMIC DNA]</scope>
    <source>
        <strain evidence="1 2">DSM 18063</strain>
    </source>
</reference>
<dbReference type="RefSeq" id="WP_132462165.1">
    <property type="nucleotide sequence ID" value="NZ_SLXP01000006.1"/>
</dbReference>